<dbReference type="RefSeq" id="WP_081202214.1">
    <property type="nucleotide sequence ID" value="NZ_FOCZ01000021.1"/>
</dbReference>
<accession>A0A1V9EIV7</accession>
<organism evidence="1 2">
    <name type="scientific">Niastella yeongjuensis</name>
    <dbReference type="NCBI Taxonomy" id="354355"/>
    <lineage>
        <taxon>Bacteria</taxon>
        <taxon>Pseudomonadati</taxon>
        <taxon>Bacteroidota</taxon>
        <taxon>Chitinophagia</taxon>
        <taxon>Chitinophagales</taxon>
        <taxon>Chitinophagaceae</taxon>
        <taxon>Niastella</taxon>
    </lineage>
</organism>
<dbReference type="OrthoDB" id="670165at2"/>
<dbReference type="EMBL" id="LVXG01000027">
    <property type="protein sequence ID" value="OQP45884.1"/>
    <property type="molecule type" value="Genomic_DNA"/>
</dbReference>
<evidence type="ECO:0000313" key="1">
    <source>
        <dbReference type="EMBL" id="OQP45884.1"/>
    </source>
</evidence>
<sequence length="135" mass="16162">MQQFVAWRLLFCDKDRLYIFHSITIIVVRMRGINTLYTDIFDQSKESTPKAGKGRSSHLHKARNEALVSRYFYYGNFFDRKLSYEFIIKKVATEFYLSPVTVPEIIEANYNILVNLKKEQPTIKFFKDKWPHLVW</sequence>
<name>A0A1V9EIV7_9BACT</name>
<keyword evidence="2" id="KW-1185">Reference proteome</keyword>
<evidence type="ECO:0000313" key="2">
    <source>
        <dbReference type="Proteomes" id="UP000192610"/>
    </source>
</evidence>
<gene>
    <name evidence="1" type="ORF">A4H97_32095</name>
</gene>
<comment type="caution">
    <text evidence="1">The sequence shown here is derived from an EMBL/GenBank/DDBJ whole genome shotgun (WGS) entry which is preliminary data.</text>
</comment>
<dbReference type="STRING" id="354355.SAMN05660816_06501"/>
<protein>
    <submittedName>
        <fullName evidence="1">Uncharacterized protein</fullName>
    </submittedName>
</protein>
<dbReference type="AlphaFoldDB" id="A0A1V9EIV7"/>
<dbReference type="Proteomes" id="UP000192610">
    <property type="component" value="Unassembled WGS sequence"/>
</dbReference>
<reference evidence="2" key="1">
    <citation type="submission" date="2016-04" db="EMBL/GenBank/DDBJ databases">
        <authorList>
            <person name="Chen L."/>
            <person name="Zhuang W."/>
            <person name="Wang G."/>
        </authorList>
    </citation>
    <scope>NUCLEOTIDE SEQUENCE [LARGE SCALE GENOMIC DNA]</scope>
    <source>
        <strain evidence="2">17621</strain>
    </source>
</reference>
<proteinExistence type="predicted"/>